<dbReference type="EMBL" id="CP045997">
    <property type="protein sequence ID" value="QHV97456.1"/>
    <property type="molecule type" value="Genomic_DNA"/>
</dbReference>
<organism evidence="1 2">
    <name type="scientific">Spirosoma endbachense</name>
    <dbReference type="NCBI Taxonomy" id="2666025"/>
    <lineage>
        <taxon>Bacteria</taxon>
        <taxon>Pseudomonadati</taxon>
        <taxon>Bacteroidota</taxon>
        <taxon>Cytophagia</taxon>
        <taxon>Cytophagales</taxon>
        <taxon>Cytophagaceae</taxon>
        <taxon>Spirosoma</taxon>
    </lineage>
</organism>
<keyword evidence="2" id="KW-1185">Reference proteome</keyword>
<accession>A0A6P1W1A3</accession>
<reference evidence="1 2" key="1">
    <citation type="submission" date="2019-11" db="EMBL/GenBank/DDBJ databases">
        <title>Spirosoma endbachense sp. nov., isolated from a natural salt meadow.</title>
        <authorList>
            <person name="Rojas J."/>
            <person name="Ambika Manirajan B."/>
            <person name="Ratering S."/>
            <person name="Suarez C."/>
            <person name="Geissler-Plaum R."/>
            <person name="Schnell S."/>
        </authorList>
    </citation>
    <scope>NUCLEOTIDE SEQUENCE [LARGE SCALE GENOMIC DNA]</scope>
    <source>
        <strain evidence="1 2">I-24</strain>
    </source>
</reference>
<dbReference type="AlphaFoldDB" id="A0A6P1W1A3"/>
<proteinExistence type="predicted"/>
<dbReference type="Proteomes" id="UP000464577">
    <property type="component" value="Chromosome"/>
</dbReference>
<gene>
    <name evidence="1" type="ORF">GJR95_21705</name>
</gene>
<evidence type="ECO:0000313" key="2">
    <source>
        <dbReference type="Proteomes" id="UP000464577"/>
    </source>
</evidence>
<protein>
    <submittedName>
        <fullName evidence="1">Uncharacterized protein</fullName>
    </submittedName>
</protein>
<sequence>MPMKKPLGCLTVLAGLFLIGLVWGGIRFYGGKFFDRYQHPWAYSDTEPLLVGHWQGSFNDPDGLSKNLVLTIDVPVTDDERWNKAFKKRRRRSHTNKRAFDGLATVTSKLGREEYRINGSVNKDDYHLFTMRFGPTDAKYHVVPNFYINDIEQGRWETDAMTLTLRFSYHQKDGSSYSNSADPRFSKNVTVTLRRGSS</sequence>
<name>A0A6P1W1A3_9BACT</name>
<dbReference type="KEGG" id="senf:GJR95_21705"/>
<evidence type="ECO:0000313" key="1">
    <source>
        <dbReference type="EMBL" id="QHV97456.1"/>
    </source>
</evidence>